<gene>
    <name evidence="7" type="ORF">GCM10011572_47780</name>
    <name evidence="8" type="ORF">GM672_20845</name>
</gene>
<comment type="similarity">
    <text evidence="2">Belongs to the histone-like protein H-NS family.</text>
</comment>
<reference evidence="7" key="1">
    <citation type="journal article" date="2014" name="Int. J. Syst. Evol. Microbiol.">
        <title>Complete genome of a new Firmicutes species belonging to the dominant human colonic microbiota ('Ruminococcus bicirculans') reveals two chromosomes and a selective capacity to utilize plant glucans.</title>
        <authorList>
            <consortium name="NISC Comparative Sequencing Program"/>
            <person name="Wegmann U."/>
            <person name="Louis P."/>
            <person name="Goesmann A."/>
            <person name="Henrissat B."/>
            <person name="Duncan S.H."/>
            <person name="Flint H.J."/>
        </authorList>
    </citation>
    <scope>NUCLEOTIDE SEQUENCE</scope>
    <source>
        <strain evidence="7">CGMCC 1.15931</strain>
    </source>
</reference>
<keyword evidence="10" id="KW-1185">Reference proteome</keyword>
<reference evidence="7" key="4">
    <citation type="submission" date="2024-05" db="EMBL/GenBank/DDBJ databases">
        <authorList>
            <person name="Sun Q."/>
            <person name="Zhou Y."/>
        </authorList>
    </citation>
    <scope>NUCLEOTIDE SEQUENCE</scope>
    <source>
        <strain evidence="7">CGMCC 1.15931</strain>
    </source>
</reference>
<protein>
    <submittedName>
        <fullName evidence="8">H-NS histone family protein</fullName>
    </submittedName>
    <submittedName>
        <fullName evidence="7">HNS-like regulatory protein</fullName>
    </submittedName>
</protein>
<dbReference type="GO" id="GO:0009295">
    <property type="term" value="C:nucleoid"/>
    <property type="evidence" value="ECO:0007669"/>
    <property type="project" value="UniProtKB-SubCell"/>
</dbReference>
<dbReference type="PANTHER" id="PTHR38097">
    <property type="match status" value="1"/>
</dbReference>
<feature type="region of interest" description="Disordered" evidence="5">
    <location>
        <begin position="61"/>
        <end position="84"/>
    </location>
</feature>
<dbReference type="AlphaFoldDB" id="A0A6I3T1E6"/>
<evidence type="ECO:0000313" key="7">
    <source>
        <dbReference type="EMBL" id="GGC20799.1"/>
    </source>
</evidence>
<dbReference type="SUPFAM" id="SSF81273">
    <property type="entry name" value="H-NS histone-like proteins"/>
    <property type="match status" value="1"/>
</dbReference>
<evidence type="ECO:0000259" key="6">
    <source>
        <dbReference type="SMART" id="SM00528"/>
    </source>
</evidence>
<evidence type="ECO:0000313" key="9">
    <source>
        <dbReference type="Proteomes" id="UP000430634"/>
    </source>
</evidence>
<evidence type="ECO:0000256" key="2">
    <source>
        <dbReference type="ARBA" id="ARBA00010610"/>
    </source>
</evidence>
<dbReference type="Proteomes" id="UP000622638">
    <property type="component" value="Unassembled WGS sequence"/>
</dbReference>
<evidence type="ECO:0000256" key="3">
    <source>
        <dbReference type="ARBA" id="ARBA00022490"/>
    </source>
</evidence>
<dbReference type="Gene3D" id="4.10.430.10">
    <property type="entry name" value="Histone-like protein H-NS, C-terminal domain"/>
    <property type="match status" value="1"/>
</dbReference>
<organism evidence="8 9">
    <name type="scientific">Pseudoduganella buxea</name>
    <dbReference type="NCBI Taxonomy" id="1949069"/>
    <lineage>
        <taxon>Bacteria</taxon>
        <taxon>Pseudomonadati</taxon>
        <taxon>Pseudomonadota</taxon>
        <taxon>Betaproteobacteria</taxon>
        <taxon>Burkholderiales</taxon>
        <taxon>Oxalobacteraceae</taxon>
        <taxon>Telluria group</taxon>
        <taxon>Pseudoduganella</taxon>
    </lineage>
</organism>
<dbReference type="EMBL" id="BMKG01000029">
    <property type="protein sequence ID" value="GGC20799.1"/>
    <property type="molecule type" value="Genomic_DNA"/>
</dbReference>
<feature type="domain" description="DNA-binding protein H-NS-like C-terminal" evidence="6">
    <location>
        <begin position="57"/>
        <end position="96"/>
    </location>
</feature>
<proteinExistence type="inferred from homology"/>
<dbReference type="InterPro" id="IPR037150">
    <property type="entry name" value="H-NS_C_dom_sf"/>
</dbReference>
<comment type="subcellular location">
    <subcellularLocation>
        <location evidence="1">Cytoplasm</location>
        <location evidence="1">Nucleoid</location>
    </subcellularLocation>
</comment>
<comment type="caution">
    <text evidence="8">The sequence shown here is derived from an EMBL/GenBank/DDBJ whole genome shotgun (WGS) entry which is preliminary data.</text>
</comment>
<dbReference type="SMART" id="SM00528">
    <property type="entry name" value="HNS"/>
    <property type="match status" value="1"/>
</dbReference>
<keyword evidence="4" id="KW-0238">DNA-binding</keyword>
<dbReference type="EMBL" id="WNKZ01000074">
    <property type="protein sequence ID" value="MTV55179.1"/>
    <property type="molecule type" value="Genomic_DNA"/>
</dbReference>
<evidence type="ECO:0000313" key="10">
    <source>
        <dbReference type="Proteomes" id="UP000622638"/>
    </source>
</evidence>
<evidence type="ECO:0000313" key="8">
    <source>
        <dbReference type="EMBL" id="MTV55179.1"/>
    </source>
</evidence>
<keyword evidence="3" id="KW-0963">Cytoplasm</keyword>
<evidence type="ECO:0000256" key="5">
    <source>
        <dbReference type="SAM" id="MobiDB-lite"/>
    </source>
</evidence>
<name>A0A6I3T1E6_9BURK</name>
<evidence type="ECO:0000256" key="1">
    <source>
        <dbReference type="ARBA" id="ARBA00004453"/>
    </source>
</evidence>
<dbReference type="PANTHER" id="PTHR38097:SF2">
    <property type="entry name" value="DNA-BINDING PROTEIN STPA"/>
    <property type="match status" value="1"/>
</dbReference>
<reference evidence="8 9" key="3">
    <citation type="submission" date="2019-11" db="EMBL/GenBank/DDBJ databases">
        <title>Type strains purchased from KCTC, JCM and DSMZ.</title>
        <authorList>
            <person name="Lu H."/>
        </authorList>
    </citation>
    <scope>NUCLEOTIDE SEQUENCE [LARGE SCALE GENOMIC DNA]</scope>
    <source>
        <strain evidence="8 9">KCTC 52429</strain>
    </source>
</reference>
<dbReference type="RefSeq" id="WP_155472455.1">
    <property type="nucleotide sequence ID" value="NZ_BMKG01000029.1"/>
</dbReference>
<dbReference type="InterPro" id="IPR027444">
    <property type="entry name" value="H-NS_C_dom"/>
</dbReference>
<dbReference type="Proteomes" id="UP000430634">
    <property type="component" value="Unassembled WGS sequence"/>
</dbReference>
<dbReference type="GO" id="GO:0003677">
    <property type="term" value="F:DNA binding"/>
    <property type="evidence" value="ECO:0007669"/>
    <property type="project" value="UniProtKB-KW"/>
</dbReference>
<evidence type="ECO:0000256" key="4">
    <source>
        <dbReference type="ARBA" id="ARBA00023125"/>
    </source>
</evidence>
<dbReference type="OrthoDB" id="5297879at2"/>
<reference evidence="10" key="2">
    <citation type="journal article" date="2019" name="Int. J. Syst. Evol. Microbiol.">
        <title>The Global Catalogue of Microorganisms (GCM) 10K type strain sequencing project: providing services to taxonomists for standard genome sequencing and annotation.</title>
        <authorList>
            <consortium name="The Broad Institute Genomics Platform"/>
            <consortium name="The Broad Institute Genome Sequencing Center for Infectious Disease"/>
            <person name="Wu L."/>
            <person name="Ma J."/>
        </authorList>
    </citation>
    <scope>NUCLEOTIDE SEQUENCE [LARGE SCALE GENOMIC DNA]</scope>
    <source>
        <strain evidence="10">CGMCC 1.15931</strain>
    </source>
</reference>
<accession>A0A6I3T1E6</accession>
<sequence length="98" mass="11134">MTTYQEYQAKIAELQKAAETARKNEINQAKEQIASIMREYGLTQADLGPAVKAVKPVKPRAPVPMKYRDDATGQTWTGRGRAPKWLEGRKKEDFLIKQ</sequence>
<dbReference type="Pfam" id="PF00816">
    <property type="entry name" value="Histone_HNS"/>
    <property type="match status" value="1"/>
</dbReference>